<dbReference type="OrthoDB" id="10264550at2759"/>
<dbReference type="InterPro" id="IPR050471">
    <property type="entry name" value="AB_hydrolase"/>
</dbReference>
<dbReference type="AlphaFoldDB" id="A0A815K0Z3"/>
<dbReference type="EMBL" id="CAJNOV010010088">
    <property type="protein sequence ID" value="CAF1389460.1"/>
    <property type="molecule type" value="Genomic_DNA"/>
</dbReference>
<comment type="caution">
    <text evidence="2">The sequence shown here is derived from an EMBL/GenBank/DDBJ whole genome shotgun (WGS) entry which is preliminary data.</text>
</comment>
<protein>
    <recommendedName>
        <fullName evidence="1">AB hydrolase-1 domain-containing protein</fullName>
    </recommendedName>
</protein>
<dbReference type="EMBL" id="CAJOBH010001029">
    <property type="protein sequence ID" value="CAF3831863.1"/>
    <property type="molecule type" value="Genomic_DNA"/>
</dbReference>
<dbReference type="Proteomes" id="UP000663824">
    <property type="component" value="Unassembled WGS sequence"/>
</dbReference>
<dbReference type="EMBL" id="CAJNRE010010723">
    <property type="protein sequence ID" value="CAF2095302.1"/>
    <property type="molecule type" value="Genomic_DNA"/>
</dbReference>
<dbReference type="Proteomes" id="UP000663834">
    <property type="component" value="Unassembled WGS sequence"/>
</dbReference>
<dbReference type="InterPro" id="IPR029058">
    <property type="entry name" value="AB_hydrolase_fold"/>
</dbReference>
<dbReference type="Pfam" id="PF00561">
    <property type="entry name" value="Abhydrolase_1"/>
    <property type="match status" value="1"/>
</dbReference>
<dbReference type="PANTHER" id="PTHR43433:SF5">
    <property type="entry name" value="AB HYDROLASE-1 DOMAIN-CONTAINING PROTEIN"/>
    <property type="match status" value="1"/>
</dbReference>
<accession>A0A815K0Z3</accession>
<name>A0A815K0Z3_9BILA</name>
<gene>
    <name evidence="5" type="ORF">BYL167_LOCUS4750</name>
    <name evidence="2" type="ORF">CJN711_LOCUS21370</name>
    <name evidence="3" type="ORF">KQP761_LOCUS14989</name>
    <name evidence="4" type="ORF">MBJ925_LOCUS21283</name>
    <name evidence="6" type="ORF">SMN809_LOCUS19595</name>
</gene>
<organism evidence="2 7">
    <name type="scientific">Rotaria magnacalcarata</name>
    <dbReference type="NCBI Taxonomy" id="392030"/>
    <lineage>
        <taxon>Eukaryota</taxon>
        <taxon>Metazoa</taxon>
        <taxon>Spiralia</taxon>
        <taxon>Gnathifera</taxon>
        <taxon>Rotifera</taxon>
        <taxon>Eurotatoria</taxon>
        <taxon>Bdelloidea</taxon>
        <taxon>Philodinida</taxon>
        <taxon>Philodinidae</taxon>
        <taxon>Rotaria</taxon>
    </lineage>
</organism>
<evidence type="ECO:0000313" key="4">
    <source>
        <dbReference type="EMBL" id="CAF2095302.1"/>
    </source>
</evidence>
<dbReference type="EMBL" id="CAJNOW010007223">
    <property type="protein sequence ID" value="CAF1507857.1"/>
    <property type="molecule type" value="Genomic_DNA"/>
</dbReference>
<dbReference type="Gene3D" id="3.40.50.1820">
    <property type="entry name" value="alpha/beta hydrolase"/>
    <property type="match status" value="1"/>
</dbReference>
<evidence type="ECO:0000313" key="2">
    <source>
        <dbReference type="EMBL" id="CAF1389460.1"/>
    </source>
</evidence>
<evidence type="ECO:0000313" key="3">
    <source>
        <dbReference type="EMBL" id="CAF1507857.1"/>
    </source>
</evidence>
<dbReference type="PANTHER" id="PTHR43433">
    <property type="entry name" value="HYDROLASE, ALPHA/BETA FOLD FAMILY PROTEIN"/>
    <property type="match status" value="1"/>
</dbReference>
<reference evidence="2" key="1">
    <citation type="submission" date="2021-02" db="EMBL/GenBank/DDBJ databases">
        <authorList>
            <person name="Nowell W R."/>
        </authorList>
    </citation>
    <scope>NUCLEOTIDE SEQUENCE</scope>
</reference>
<feature type="domain" description="AB hydrolase-1" evidence="1">
    <location>
        <begin position="84"/>
        <end position="299"/>
    </location>
</feature>
<dbReference type="InterPro" id="IPR000073">
    <property type="entry name" value="AB_hydrolase_1"/>
</dbReference>
<evidence type="ECO:0000313" key="6">
    <source>
        <dbReference type="EMBL" id="CAF4147672.1"/>
    </source>
</evidence>
<dbReference type="EMBL" id="CAJOBI010009850">
    <property type="protein sequence ID" value="CAF4147672.1"/>
    <property type="molecule type" value="Genomic_DNA"/>
</dbReference>
<evidence type="ECO:0000259" key="1">
    <source>
        <dbReference type="Pfam" id="PF00561"/>
    </source>
</evidence>
<sequence>MNSYETTIFSSEQQNTTMNTDAIKVSTGFIKINPTTELYYELRSPQCSQVTSKVIMIMGAFATLKHFDEQAQFIVNHFAHYSTPIEILTYDHRGIGKSLTTTSRVRQTTRILANDALCLIEKVWTGNESIHVYGASLGGMIAQELALLLIKSKRLKSLYLGVTSRGSYIRPMAMLGHSVWSLLMPFLIKKDHERMVRDVLLPASFSAAALKVSGERYATLWINDYNQWWAFDNQDACASQCSAAASHYLSNDEIRLICSVGIPITVQISLKDKLISPKKQEELAKLLNAKTAIFDQGHMGDDDVQKELFRAFIQHLENAN</sequence>
<dbReference type="Proteomes" id="UP000663855">
    <property type="component" value="Unassembled WGS sequence"/>
</dbReference>
<dbReference type="SUPFAM" id="SSF53474">
    <property type="entry name" value="alpha/beta-Hydrolases"/>
    <property type="match status" value="1"/>
</dbReference>
<evidence type="ECO:0000313" key="5">
    <source>
        <dbReference type="EMBL" id="CAF3831863.1"/>
    </source>
</evidence>
<dbReference type="Proteomes" id="UP000681967">
    <property type="component" value="Unassembled WGS sequence"/>
</dbReference>
<dbReference type="Proteomes" id="UP000676336">
    <property type="component" value="Unassembled WGS sequence"/>
</dbReference>
<proteinExistence type="predicted"/>
<evidence type="ECO:0000313" key="7">
    <source>
        <dbReference type="Proteomes" id="UP000663855"/>
    </source>
</evidence>